<dbReference type="CDD" id="cd00117">
    <property type="entry name" value="TFP"/>
    <property type="match status" value="1"/>
</dbReference>
<gene>
    <name evidence="6" type="ORF">OS493_023964</name>
</gene>
<keyword evidence="1 5" id="KW-0732">Signal</keyword>
<name>A0A9W9ZZ91_9CNID</name>
<evidence type="ECO:0000313" key="6">
    <source>
        <dbReference type="EMBL" id="KAJ7390576.1"/>
    </source>
</evidence>
<reference evidence="6" key="1">
    <citation type="submission" date="2023-01" db="EMBL/GenBank/DDBJ databases">
        <title>Genome assembly of the deep-sea coral Lophelia pertusa.</title>
        <authorList>
            <person name="Herrera S."/>
            <person name="Cordes E."/>
        </authorList>
    </citation>
    <scope>NUCLEOTIDE SEQUENCE</scope>
    <source>
        <strain evidence="6">USNM1676648</strain>
        <tissue evidence="6">Polyp</tissue>
    </source>
</reference>
<dbReference type="EMBL" id="MU825414">
    <property type="protein sequence ID" value="KAJ7390576.1"/>
    <property type="molecule type" value="Genomic_DNA"/>
</dbReference>
<dbReference type="PANTHER" id="PTHR10036">
    <property type="entry name" value="CD59 GLYCOPROTEIN"/>
    <property type="match status" value="1"/>
</dbReference>
<evidence type="ECO:0000256" key="4">
    <source>
        <dbReference type="SAM" id="Phobius"/>
    </source>
</evidence>
<dbReference type="Proteomes" id="UP001163046">
    <property type="component" value="Unassembled WGS sequence"/>
</dbReference>
<feature type="signal peptide" evidence="5">
    <location>
        <begin position="1"/>
        <end position="19"/>
    </location>
</feature>
<dbReference type="InterPro" id="IPR045860">
    <property type="entry name" value="Snake_toxin-like_sf"/>
</dbReference>
<keyword evidence="4" id="KW-1133">Transmembrane helix</keyword>
<evidence type="ECO:0000256" key="1">
    <source>
        <dbReference type="ARBA" id="ARBA00022729"/>
    </source>
</evidence>
<protein>
    <submittedName>
        <fullName evidence="6">Uncharacterized protein</fullName>
    </submittedName>
</protein>
<dbReference type="PROSITE" id="PS00983">
    <property type="entry name" value="LY6_UPAR"/>
    <property type="match status" value="1"/>
</dbReference>
<sequence>MKTTVFFFVFLQCIGVAHAVVRCYGCTSSSGWDDCVTRTTNCRAGYDQCGKTIVQMYDPASGSRKKLYAKRCLSKDDCAVLNFETSKICADYRNNNPGMRVSCQAFCCSGDLCNTERLKPKRVKIRGLVPETQNWDKNRSFVLELMFLASLVTTVQVGALKTPYHVQRETYQPFVDQAQASACMSCPNATKSNEPLTDCPTDRQAASSPKRDDEAEKVGEIAGGVLGSIFVLVVLYMALKKRRSQRNQSDSHSSSASHSSIPSNTEAIIDALVDIACQQTREEEQKSSQPFIILFYIIFSYLNIVAINCAVFVPILG</sequence>
<feature type="transmembrane region" description="Helical" evidence="4">
    <location>
        <begin position="291"/>
        <end position="316"/>
    </location>
</feature>
<dbReference type="Gene3D" id="2.10.60.10">
    <property type="entry name" value="CD59"/>
    <property type="match status" value="1"/>
</dbReference>
<evidence type="ECO:0000256" key="3">
    <source>
        <dbReference type="SAM" id="MobiDB-lite"/>
    </source>
</evidence>
<evidence type="ECO:0000256" key="2">
    <source>
        <dbReference type="ARBA" id="ARBA00023157"/>
    </source>
</evidence>
<keyword evidence="2" id="KW-1015">Disulfide bond</keyword>
<comment type="caution">
    <text evidence="6">The sequence shown here is derived from an EMBL/GenBank/DDBJ whole genome shotgun (WGS) entry which is preliminary data.</text>
</comment>
<keyword evidence="7" id="KW-1185">Reference proteome</keyword>
<feature type="chain" id="PRO_5040934928" evidence="5">
    <location>
        <begin position="20"/>
        <end position="317"/>
    </location>
</feature>
<feature type="region of interest" description="Disordered" evidence="3">
    <location>
        <begin position="192"/>
        <end position="214"/>
    </location>
</feature>
<evidence type="ECO:0000256" key="5">
    <source>
        <dbReference type="SAM" id="SignalP"/>
    </source>
</evidence>
<dbReference type="SUPFAM" id="SSF57302">
    <property type="entry name" value="Snake toxin-like"/>
    <property type="match status" value="1"/>
</dbReference>
<proteinExistence type="predicted"/>
<accession>A0A9W9ZZ91</accession>
<keyword evidence="4" id="KW-0812">Transmembrane</keyword>
<evidence type="ECO:0000313" key="7">
    <source>
        <dbReference type="Proteomes" id="UP001163046"/>
    </source>
</evidence>
<keyword evidence="4" id="KW-0472">Membrane</keyword>
<dbReference type="AlphaFoldDB" id="A0A9W9ZZ91"/>
<feature type="transmembrane region" description="Helical" evidence="4">
    <location>
        <begin position="221"/>
        <end position="239"/>
    </location>
</feature>
<organism evidence="6 7">
    <name type="scientific">Desmophyllum pertusum</name>
    <dbReference type="NCBI Taxonomy" id="174260"/>
    <lineage>
        <taxon>Eukaryota</taxon>
        <taxon>Metazoa</taxon>
        <taxon>Cnidaria</taxon>
        <taxon>Anthozoa</taxon>
        <taxon>Hexacorallia</taxon>
        <taxon>Scleractinia</taxon>
        <taxon>Caryophylliina</taxon>
        <taxon>Caryophylliidae</taxon>
        <taxon>Desmophyllum</taxon>
    </lineage>
</organism>
<dbReference type="InterPro" id="IPR018363">
    <property type="entry name" value="CD59_antigen_CS"/>
</dbReference>